<feature type="active site" description="Acyl-thioester intermediate" evidence="4">
    <location>
        <position position="199"/>
    </location>
</feature>
<evidence type="ECO:0000256" key="2">
    <source>
        <dbReference type="ARBA" id="ARBA00022801"/>
    </source>
</evidence>
<organism evidence="5 6">
    <name type="scientific">Schleiferilactobacillus harbinensis</name>
    <dbReference type="NCBI Taxonomy" id="304207"/>
    <lineage>
        <taxon>Bacteria</taxon>
        <taxon>Bacillati</taxon>
        <taxon>Bacillota</taxon>
        <taxon>Bacilli</taxon>
        <taxon>Lactobacillales</taxon>
        <taxon>Lactobacillaceae</taxon>
        <taxon>Schleiferilactobacillus</taxon>
    </lineage>
</organism>
<dbReference type="InterPro" id="IPR042007">
    <property type="entry name" value="Sortase_A"/>
</dbReference>
<reference evidence="5 6" key="1">
    <citation type="submission" date="2019-10" db="EMBL/GenBank/DDBJ databases">
        <title>The completed genome of Lactobacillus harbinensis M1.</title>
        <authorList>
            <person name="Zheng Y."/>
        </authorList>
    </citation>
    <scope>NUCLEOTIDE SEQUENCE [LARGE SCALE GENOMIC DNA]</scope>
    <source>
        <strain evidence="5 6">M1</strain>
    </source>
</reference>
<dbReference type="SUPFAM" id="SSF63817">
    <property type="entry name" value="Sortase"/>
    <property type="match status" value="1"/>
</dbReference>
<protein>
    <submittedName>
        <fullName evidence="5">Sortase</fullName>
    </submittedName>
</protein>
<dbReference type="Proteomes" id="UP000326779">
    <property type="component" value="Chromosome"/>
</dbReference>
<dbReference type="EMBL" id="CP045143">
    <property type="protein sequence ID" value="QFR23652.1"/>
    <property type="molecule type" value="Genomic_DNA"/>
</dbReference>
<feature type="active site" description="Proton donor/acceptor" evidence="4">
    <location>
        <position position="129"/>
    </location>
</feature>
<keyword evidence="2" id="KW-0378">Hydrolase</keyword>
<dbReference type="Pfam" id="PF04203">
    <property type="entry name" value="Sortase"/>
    <property type="match status" value="1"/>
</dbReference>
<proteinExistence type="predicted"/>
<dbReference type="RefSeq" id="WP_152260854.1">
    <property type="nucleotide sequence ID" value="NZ_CP045143.1"/>
</dbReference>
<evidence type="ECO:0000256" key="3">
    <source>
        <dbReference type="ARBA" id="ARBA00022807"/>
    </source>
</evidence>
<evidence type="ECO:0000313" key="6">
    <source>
        <dbReference type="Proteomes" id="UP000326779"/>
    </source>
</evidence>
<dbReference type="GO" id="GO:0008234">
    <property type="term" value="F:cysteine-type peptidase activity"/>
    <property type="evidence" value="ECO:0007669"/>
    <property type="project" value="UniProtKB-KW"/>
</dbReference>
<dbReference type="InterPro" id="IPR005754">
    <property type="entry name" value="Sortase"/>
</dbReference>
<sequence>MAVVIVAAVAIFFVLGHEKIESQVAQRVTALPKKNVNPVSPQKHAQVVQQANKQASWDMAAVKPISLTTLADAALHRNDYSALGELYSTDLGMKMNIYAGVGNTVLNLGAGTLKQNDVMGQENYALAGHNMDDGRTFFSPVYTAAVRKKLKGKVIAVTDWHQVYHYRVIAHRFVPARSLYMADNTLNTQKQPILTLFTCDWTGRGRLYVQATLAWTTAYRA</sequence>
<dbReference type="Gene3D" id="2.40.260.10">
    <property type="entry name" value="Sortase"/>
    <property type="match status" value="1"/>
</dbReference>
<keyword evidence="3" id="KW-0788">Thiol protease</keyword>
<dbReference type="CDD" id="cd06165">
    <property type="entry name" value="Sortase_A"/>
    <property type="match status" value="1"/>
</dbReference>
<evidence type="ECO:0000256" key="1">
    <source>
        <dbReference type="ARBA" id="ARBA00022670"/>
    </source>
</evidence>
<dbReference type="GO" id="GO:0006508">
    <property type="term" value="P:proteolysis"/>
    <property type="evidence" value="ECO:0007669"/>
    <property type="project" value="UniProtKB-KW"/>
</dbReference>
<evidence type="ECO:0000256" key="4">
    <source>
        <dbReference type="PIRSR" id="PIRSR605754-1"/>
    </source>
</evidence>
<gene>
    <name evidence="5" type="ORF">D1010_09650</name>
</gene>
<keyword evidence="1" id="KW-0645">Protease</keyword>
<name>A0A5P8M566_9LACO</name>
<dbReference type="KEGG" id="lhb:D1010_09650"/>
<evidence type="ECO:0000313" key="5">
    <source>
        <dbReference type="EMBL" id="QFR23652.1"/>
    </source>
</evidence>
<dbReference type="AlphaFoldDB" id="A0A5P8M566"/>
<dbReference type="InterPro" id="IPR023365">
    <property type="entry name" value="Sortase_dom-sf"/>
</dbReference>
<accession>A0A5P8M566</accession>